<sequence>MKKSRIGEVNREGQRFHSSAVCALGMPDKLHMRHASTRVPSVLRVPQQKPHNSQQPKRWRRQSAAAAASAVQS</sequence>
<name>A0A0E0JXR7_ORYPU</name>
<proteinExistence type="predicted"/>
<feature type="region of interest" description="Disordered" evidence="1">
    <location>
        <begin position="38"/>
        <end position="73"/>
    </location>
</feature>
<evidence type="ECO:0000256" key="1">
    <source>
        <dbReference type="SAM" id="MobiDB-lite"/>
    </source>
</evidence>
<dbReference type="HOGENOM" id="CLU_2709065_0_0_1"/>
<evidence type="ECO:0000313" key="2">
    <source>
        <dbReference type="EnsemblPlants" id="OPUNC02G08830.1"/>
    </source>
</evidence>
<keyword evidence="3" id="KW-1185">Reference proteome</keyword>
<protein>
    <submittedName>
        <fullName evidence="2">Uncharacterized protein</fullName>
    </submittedName>
</protein>
<reference evidence="2" key="1">
    <citation type="submission" date="2015-04" db="UniProtKB">
        <authorList>
            <consortium name="EnsemblPlants"/>
        </authorList>
    </citation>
    <scope>IDENTIFICATION</scope>
</reference>
<feature type="compositionally biased region" description="Low complexity" evidence="1">
    <location>
        <begin position="63"/>
        <end position="73"/>
    </location>
</feature>
<dbReference type="Proteomes" id="UP000026962">
    <property type="component" value="Chromosome 2"/>
</dbReference>
<organism evidence="2">
    <name type="scientific">Oryza punctata</name>
    <name type="common">Red rice</name>
    <dbReference type="NCBI Taxonomy" id="4537"/>
    <lineage>
        <taxon>Eukaryota</taxon>
        <taxon>Viridiplantae</taxon>
        <taxon>Streptophyta</taxon>
        <taxon>Embryophyta</taxon>
        <taxon>Tracheophyta</taxon>
        <taxon>Spermatophyta</taxon>
        <taxon>Magnoliopsida</taxon>
        <taxon>Liliopsida</taxon>
        <taxon>Poales</taxon>
        <taxon>Poaceae</taxon>
        <taxon>BOP clade</taxon>
        <taxon>Oryzoideae</taxon>
        <taxon>Oryzeae</taxon>
        <taxon>Oryzinae</taxon>
        <taxon>Oryza</taxon>
    </lineage>
</organism>
<dbReference type="Gramene" id="OPUNC02G08830.1">
    <property type="protein sequence ID" value="OPUNC02G08830.1"/>
    <property type="gene ID" value="OPUNC02G08830"/>
</dbReference>
<reference evidence="2" key="2">
    <citation type="submission" date="2018-05" db="EMBL/GenBank/DDBJ databases">
        <title>OpunRS2 (Oryza punctata Reference Sequence Version 2).</title>
        <authorList>
            <person name="Zhang J."/>
            <person name="Kudrna D."/>
            <person name="Lee S."/>
            <person name="Talag J."/>
            <person name="Welchert J."/>
            <person name="Wing R.A."/>
        </authorList>
    </citation>
    <scope>NUCLEOTIDE SEQUENCE [LARGE SCALE GENOMIC DNA]</scope>
</reference>
<accession>A0A0E0JXR7</accession>
<dbReference type="AlphaFoldDB" id="A0A0E0JXR7"/>
<evidence type="ECO:0000313" key="3">
    <source>
        <dbReference type="Proteomes" id="UP000026962"/>
    </source>
</evidence>
<dbReference type="EnsemblPlants" id="OPUNC02G08830.1">
    <property type="protein sequence ID" value="OPUNC02G08830.1"/>
    <property type="gene ID" value="OPUNC02G08830"/>
</dbReference>